<comment type="caution">
    <text evidence="1">The sequence shown here is derived from an EMBL/GenBank/DDBJ whole genome shotgun (WGS) entry which is preliminary data.</text>
</comment>
<reference evidence="1" key="1">
    <citation type="journal article" date="2012" name="PLoS ONE">
        <title>Gene sets for utilization of primary and secondary nutrition supplies in the distal gut of endangered iberian lynx.</title>
        <authorList>
            <person name="Alcaide M."/>
            <person name="Messina E."/>
            <person name="Richter M."/>
            <person name="Bargiela R."/>
            <person name="Peplies J."/>
            <person name="Huws S.A."/>
            <person name="Newbold C.J."/>
            <person name="Golyshin P.N."/>
            <person name="Simon M.A."/>
            <person name="Lopez G."/>
            <person name="Yakimov M.M."/>
            <person name="Ferrer M."/>
        </authorList>
    </citation>
    <scope>NUCLEOTIDE SEQUENCE</scope>
</reference>
<feature type="non-terminal residue" evidence="1">
    <location>
        <position position="1"/>
    </location>
</feature>
<sequence>LEIKVYYLPAVREQQSFQKKYPIDTKANRPLSTNSTLEIAMPATVAVPREIVFLRGIK</sequence>
<dbReference type="EMBL" id="AMCI01005756">
    <property type="protein sequence ID" value="EJW95520.1"/>
    <property type="molecule type" value="Genomic_DNA"/>
</dbReference>
<organism evidence="1">
    <name type="scientific">gut metagenome</name>
    <dbReference type="NCBI Taxonomy" id="749906"/>
    <lineage>
        <taxon>unclassified sequences</taxon>
        <taxon>metagenomes</taxon>
        <taxon>organismal metagenomes</taxon>
    </lineage>
</organism>
<accession>J9C6Q5</accession>
<proteinExistence type="predicted"/>
<name>J9C6Q5_9ZZZZ</name>
<gene>
    <name evidence="1" type="ORF">EVA_16371</name>
</gene>
<evidence type="ECO:0000313" key="1">
    <source>
        <dbReference type="EMBL" id="EJW95520.1"/>
    </source>
</evidence>
<dbReference type="AlphaFoldDB" id="J9C6Q5"/>
<protein>
    <submittedName>
        <fullName evidence="1">Uncharacterized protein</fullName>
    </submittedName>
</protein>